<dbReference type="AlphaFoldDB" id="A0A518K705"/>
<evidence type="ECO:0000313" key="1">
    <source>
        <dbReference type="EMBL" id="QDV73560.1"/>
    </source>
</evidence>
<evidence type="ECO:0000313" key="2">
    <source>
        <dbReference type="Proteomes" id="UP000316426"/>
    </source>
</evidence>
<sequence length="140" mass="15618">MPENSKPPEMHVGPFRFTSVGVRIDGKPSVEAWKGPLHFALWCQKAGPWWIGDLLNAGDDAFGEAFYAMCEGAISGDQLNRYASVARRVPIRNRRPNLSWSAHAAIARLNEAGQRKLLGLAEQNGWSSEELRVEARRFKA</sequence>
<dbReference type="KEGG" id="bmei:Spa11_17580"/>
<protein>
    <submittedName>
        <fullName evidence="1">Uncharacterized protein</fullName>
    </submittedName>
</protein>
<dbReference type="EMBL" id="CP036349">
    <property type="protein sequence ID" value="QDV73560.1"/>
    <property type="molecule type" value="Genomic_DNA"/>
</dbReference>
<reference evidence="1 2" key="1">
    <citation type="submission" date="2019-02" db="EMBL/GenBank/DDBJ databases">
        <title>Deep-cultivation of Planctomycetes and their phenomic and genomic characterization uncovers novel biology.</title>
        <authorList>
            <person name="Wiegand S."/>
            <person name="Jogler M."/>
            <person name="Boedeker C."/>
            <person name="Pinto D."/>
            <person name="Vollmers J."/>
            <person name="Rivas-Marin E."/>
            <person name="Kohn T."/>
            <person name="Peeters S.H."/>
            <person name="Heuer A."/>
            <person name="Rast P."/>
            <person name="Oberbeckmann S."/>
            <person name="Bunk B."/>
            <person name="Jeske O."/>
            <person name="Meyerdierks A."/>
            <person name="Storesund J.E."/>
            <person name="Kallscheuer N."/>
            <person name="Luecker S."/>
            <person name="Lage O.M."/>
            <person name="Pohl T."/>
            <person name="Merkel B.J."/>
            <person name="Hornburger P."/>
            <person name="Mueller R.-W."/>
            <person name="Bruemmer F."/>
            <person name="Labrenz M."/>
            <person name="Spormann A.M."/>
            <person name="Op den Camp H."/>
            <person name="Overmann J."/>
            <person name="Amann R."/>
            <person name="Jetten M.S.M."/>
            <person name="Mascher T."/>
            <person name="Medema M.H."/>
            <person name="Devos D.P."/>
            <person name="Kaster A.-K."/>
            <person name="Ovreas L."/>
            <person name="Rohde M."/>
            <person name="Galperin M.Y."/>
            <person name="Jogler C."/>
        </authorList>
    </citation>
    <scope>NUCLEOTIDE SEQUENCE [LARGE SCALE GENOMIC DNA]</scope>
    <source>
        <strain evidence="1 2">Spa11</strain>
    </source>
</reference>
<dbReference type="Proteomes" id="UP000316426">
    <property type="component" value="Chromosome"/>
</dbReference>
<keyword evidence="2" id="KW-1185">Reference proteome</keyword>
<dbReference type="RefSeq" id="WP_145110757.1">
    <property type="nucleotide sequence ID" value="NZ_CP036349.1"/>
</dbReference>
<proteinExistence type="predicted"/>
<organism evidence="1 2">
    <name type="scientific">Botrimarina mediterranea</name>
    <dbReference type="NCBI Taxonomy" id="2528022"/>
    <lineage>
        <taxon>Bacteria</taxon>
        <taxon>Pseudomonadati</taxon>
        <taxon>Planctomycetota</taxon>
        <taxon>Planctomycetia</taxon>
        <taxon>Pirellulales</taxon>
        <taxon>Lacipirellulaceae</taxon>
        <taxon>Botrimarina</taxon>
    </lineage>
</organism>
<accession>A0A518K705</accession>
<gene>
    <name evidence="1" type="ORF">Spa11_17580</name>
</gene>
<name>A0A518K705_9BACT</name>